<feature type="region of interest" description="Disordered" evidence="1">
    <location>
        <begin position="1"/>
        <end position="50"/>
    </location>
</feature>
<sequence length="361" mass="40956">MDGRGNKKMKTVQEAFQDVSDHQPQEAYYYSSSDQQQQQPTIQQQQQQQHGSNFTIIEQDDHHHNRTNVHGLNEGASSSNGNTNLQFEELSDGEEVMEDQQDFVHKTPHHEMRNYQQQQQQGNIMMRNPNSFLVEEEIEHEDSEGEDESGNRYVRSTKTIINDAKSGQPQTQTKTTTKKVLGTDGRVISTSTSSKTVNLGSSGDIPVTMTSSKTVTSNGNGTSTTTVSSSSGFGGGFAPMQNPFSSGPTFNTDPFSNPFGNDPFFNDPFASMHHNMMNMQNNMRQQHLQAMQNMQNMQMGMHQPMFNSFHQPMFPQQGMTFGANQSFMQQPNNFPNQQQNFQQNYQQPPPQQQFPQNQYRR</sequence>
<feature type="compositionally biased region" description="Basic residues" evidence="1">
    <location>
        <begin position="1"/>
        <end position="10"/>
    </location>
</feature>
<reference evidence="2 3" key="1">
    <citation type="journal article" date="2010" name="Cell">
        <title>The genome of Naegleria gruberi illuminates early eukaryotic versatility.</title>
        <authorList>
            <person name="Fritz-Laylin L.K."/>
            <person name="Prochnik S.E."/>
            <person name="Ginger M.L."/>
            <person name="Dacks J.B."/>
            <person name="Carpenter M.L."/>
            <person name="Field M.C."/>
            <person name="Kuo A."/>
            <person name="Paredez A."/>
            <person name="Chapman J."/>
            <person name="Pham J."/>
            <person name="Shu S."/>
            <person name="Neupane R."/>
            <person name="Cipriano M."/>
            <person name="Mancuso J."/>
            <person name="Tu H."/>
            <person name="Salamov A."/>
            <person name="Lindquist E."/>
            <person name="Shapiro H."/>
            <person name="Lucas S."/>
            <person name="Grigoriev I.V."/>
            <person name="Cande W.Z."/>
            <person name="Fulton C."/>
            <person name="Rokhsar D.S."/>
            <person name="Dawson S.C."/>
        </authorList>
    </citation>
    <scope>NUCLEOTIDE SEQUENCE [LARGE SCALE GENOMIC DNA]</scope>
    <source>
        <strain evidence="2 3">NEG-M</strain>
    </source>
</reference>
<feature type="compositionally biased region" description="Polar residues" evidence="1">
    <location>
        <begin position="75"/>
        <end position="85"/>
    </location>
</feature>
<dbReference type="VEuPathDB" id="AmoebaDB:NAEGRDRAFT_45781"/>
<protein>
    <submittedName>
        <fullName evidence="2">Predicted protein</fullName>
    </submittedName>
</protein>
<dbReference type="AlphaFoldDB" id="D2V0U5"/>
<dbReference type="InParanoid" id="D2V0U5"/>
<evidence type="ECO:0000313" key="3">
    <source>
        <dbReference type="Proteomes" id="UP000006671"/>
    </source>
</evidence>
<name>D2V0U5_NAEGR</name>
<evidence type="ECO:0000256" key="1">
    <source>
        <dbReference type="SAM" id="MobiDB-lite"/>
    </source>
</evidence>
<feature type="region of interest" description="Disordered" evidence="1">
    <location>
        <begin position="65"/>
        <end position="85"/>
    </location>
</feature>
<feature type="region of interest" description="Disordered" evidence="1">
    <location>
        <begin position="193"/>
        <end position="232"/>
    </location>
</feature>
<organism evidence="3">
    <name type="scientific">Naegleria gruberi</name>
    <name type="common">Amoeba</name>
    <dbReference type="NCBI Taxonomy" id="5762"/>
    <lineage>
        <taxon>Eukaryota</taxon>
        <taxon>Discoba</taxon>
        <taxon>Heterolobosea</taxon>
        <taxon>Tetramitia</taxon>
        <taxon>Eutetramitia</taxon>
        <taxon>Vahlkampfiidae</taxon>
        <taxon>Naegleria</taxon>
    </lineage>
</organism>
<dbReference type="KEGG" id="ngr:NAEGRDRAFT_45781"/>
<evidence type="ECO:0000313" key="2">
    <source>
        <dbReference type="EMBL" id="EFC49792.1"/>
    </source>
</evidence>
<dbReference type="GeneID" id="8855458"/>
<accession>D2V0U5</accession>
<feature type="region of interest" description="Disordered" evidence="1">
    <location>
        <begin position="325"/>
        <end position="361"/>
    </location>
</feature>
<dbReference type="RefSeq" id="XP_002682536.1">
    <property type="nucleotide sequence ID" value="XM_002682490.1"/>
</dbReference>
<keyword evidence="3" id="KW-1185">Reference proteome</keyword>
<gene>
    <name evidence="2" type="ORF">NAEGRDRAFT_45781</name>
</gene>
<dbReference type="Proteomes" id="UP000006671">
    <property type="component" value="Unassembled WGS sequence"/>
</dbReference>
<feature type="compositionally biased region" description="Low complexity" evidence="1">
    <location>
        <begin position="210"/>
        <end position="231"/>
    </location>
</feature>
<feature type="compositionally biased region" description="Low complexity" evidence="1">
    <location>
        <begin position="35"/>
        <end position="49"/>
    </location>
</feature>
<dbReference type="EMBL" id="GG738847">
    <property type="protein sequence ID" value="EFC49792.1"/>
    <property type="molecule type" value="Genomic_DNA"/>
</dbReference>
<feature type="compositionally biased region" description="Low complexity" evidence="1">
    <location>
        <begin position="329"/>
        <end position="346"/>
    </location>
</feature>
<dbReference type="OMA" id="MNPFAND"/>
<proteinExistence type="predicted"/>